<dbReference type="OrthoDB" id="2107166at2759"/>
<keyword evidence="2" id="KW-0472">Membrane</keyword>
<dbReference type="SMART" id="SM00257">
    <property type="entry name" value="LysM"/>
    <property type="match status" value="1"/>
</dbReference>
<gene>
    <name evidence="4" type="ORF">BOTBODRAFT_39312</name>
</gene>
<keyword evidence="2" id="KW-0812">Transmembrane</keyword>
<organism evidence="4 5">
    <name type="scientific">Botryobasidium botryosum (strain FD-172 SS1)</name>
    <dbReference type="NCBI Taxonomy" id="930990"/>
    <lineage>
        <taxon>Eukaryota</taxon>
        <taxon>Fungi</taxon>
        <taxon>Dikarya</taxon>
        <taxon>Basidiomycota</taxon>
        <taxon>Agaricomycotina</taxon>
        <taxon>Agaricomycetes</taxon>
        <taxon>Cantharellales</taxon>
        <taxon>Botryobasidiaceae</taxon>
        <taxon>Botryobasidium</taxon>
    </lineage>
</organism>
<evidence type="ECO:0000313" key="5">
    <source>
        <dbReference type="Proteomes" id="UP000027195"/>
    </source>
</evidence>
<dbReference type="SUPFAM" id="SSF54106">
    <property type="entry name" value="LysM domain"/>
    <property type="match status" value="1"/>
</dbReference>
<feature type="domain" description="LysM" evidence="3">
    <location>
        <begin position="132"/>
        <end position="176"/>
    </location>
</feature>
<evidence type="ECO:0000313" key="4">
    <source>
        <dbReference type="EMBL" id="KDQ06834.1"/>
    </source>
</evidence>
<feature type="transmembrane region" description="Helical" evidence="2">
    <location>
        <begin position="95"/>
        <end position="113"/>
    </location>
</feature>
<dbReference type="Proteomes" id="UP000027195">
    <property type="component" value="Unassembled WGS sequence"/>
</dbReference>
<dbReference type="AlphaFoldDB" id="A0A067LUR9"/>
<feature type="region of interest" description="Disordered" evidence="1">
    <location>
        <begin position="50"/>
        <end position="89"/>
    </location>
</feature>
<dbReference type="Pfam" id="PF01476">
    <property type="entry name" value="LysM"/>
    <property type="match status" value="1"/>
</dbReference>
<keyword evidence="2" id="KW-1133">Transmembrane helix</keyword>
<dbReference type="InterPro" id="IPR018392">
    <property type="entry name" value="LysM"/>
</dbReference>
<dbReference type="InterPro" id="IPR036779">
    <property type="entry name" value="LysM_dom_sf"/>
</dbReference>
<evidence type="ECO:0000256" key="1">
    <source>
        <dbReference type="SAM" id="MobiDB-lite"/>
    </source>
</evidence>
<dbReference type="CDD" id="cd00118">
    <property type="entry name" value="LysM"/>
    <property type="match status" value="1"/>
</dbReference>
<dbReference type="STRING" id="930990.A0A067LUR9"/>
<dbReference type="InParanoid" id="A0A067LUR9"/>
<name>A0A067LUR9_BOTB1</name>
<dbReference type="EMBL" id="KL198122">
    <property type="protein sequence ID" value="KDQ06834.1"/>
    <property type="molecule type" value="Genomic_DNA"/>
</dbReference>
<dbReference type="PROSITE" id="PS51782">
    <property type="entry name" value="LYSM"/>
    <property type="match status" value="1"/>
</dbReference>
<dbReference type="Gene3D" id="3.10.350.10">
    <property type="entry name" value="LysM domain"/>
    <property type="match status" value="1"/>
</dbReference>
<evidence type="ECO:0000259" key="3">
    <source>
        <dbReference type="PROSITE" id="PS51782"/>
    </source>
</evidence>
<keyword evidence="5" id="KW-1185">Reference proteome</keyword>
<evidence type="ECO:0000256" key="2">
    <source>
        <dbReference type="SAM" id="Phobius"/>
    </source>
</evidence>
<protein>
    <submittedName>
        <fullName evidence="4">Carbohydrate-binding module family 50 protein</fullName>
    </submittedName>
</protein>
<reference evidence="5" key="1">
    <citation type="journal article" date="2014" name="Proc. Natl. Acad. Sci. U.S.A.">
        <title>Extensive sampling of basidiomycete genomes demonstrates inadequacy of the white-rot/brown-rot paradigm for wood decay fungi.</title>
        <authorList>
            <person name="Riley R."/>
            <person name="Salamov A.A."/>
            <person name="Brown D.W."/>
            <person name="Nagy L.G."/>
            <person name="Floudas D."/>
            <person name="Held B.W."/>
            <person name="Levasseur A."/>
            <person name="Lombard V."/>
            <person name="Morin E."/>
            <person name="Otillar R."/>
            <person name="Lindquist E.A."/>
            <person name="Sun H."/>
            <person name="LaButti K.M."/>
            <person name="Schmutz J."/>
            <person name="Jabbour D."/>
            <person name="Luo H."/>
            <person name="Baker S.E."/>
            <person name="Pisabarro A.G."/>
            <person name="Walton J.D."/>
            <person name="Blanchette R.A."/>
            <person name="Henrissat B."/>
            <person name="Martin F."/>
            <person name="Cullen D."/>
            <person name="Hibbett D.S."/>
            <person name="Grigoriev I.V."/>
        </authorList>
    </citation>
    <scope>NUCLEOTIDE SEQUENCE [LARGE SCALE GENOMIC DNA]</scope>
    <source>
        <strain evidence="5">FD-172 SS1</strain>
    </source>
</reference>
<dbReference type="HOGENOM" id="CLU_090055_0_0_1"/>
<accession>A0A067LUR9</accession>
<sequence length="180" mass="19811">MGRWTQYDEDDHRLPEGMKRVGYDADTQQYTFKDQDGSLWVGREGQEFGEMTKVSEGHTDSADLEASGPSRADGYGPLATEEGQLPPDSLSRSSYRTLLPFFLIICAFLLLVIRLSSPSLAKPWPACPEHSRPYEVKSGDTCWAITTPSGGSVDNLRRLNPGLDCAALMPGQRICVPTKA</sequence>
<proteinExistence type="predicted"/>